<feature type="compositionally biased region" description="Polar residues" evidence="1">
    <location>
        <begin position="20"/>
        <end position="42"/>
    </location>
</feature>
<gene>
    <name evidence="3" type="ordered locus">Tery_0612</name>
</gene>
<dbReference type="KEGG" id="ter:Tery_0612"/>
<proteinExistence type="predicted"/>
<evidence type="ECO:0000256" key="2">
    <source>
        <dbReference type="SAM" id="Phobius"/>
    </source>
</evidence>
<feature type="compositionally biased region" description="Low complexity" evidence="1">
    <location>
        <begin position="644"/>
        <end position="693"/>
    </location>
</feature>
<dbReference type="RefSeq" id="WP_011610450.1">
    <property type="nucleotide sequence ID" value="NC_008312.1"/>
</dbReference>
<feature type="compositionally biased region" description="Polar residues" evidence="1">
    <location>
        <begin position="1"/>
        <end position="13"/>
    </location>
</feature>
<dbReference type="AlphaFoldDB" id="Q118L8"/>
<protein>
    <recommendedName>
        <fullName evidence="4">Chromosome segregation ATPase</fullName>
    </recommendedName>
</protein>
<keyword evidence="2" id="KW-0812">Transmembrane</keyword>
<feature type="transmembrane region" description="Helical" evidence="2">
    <location>
        <begin position="82"/>
        <end position="102"/>
    </location>
</feature>
<evidence type="ECO:0008006" key="4">
    <source>
        <dbReference type="Google" id="ProtNLM"/>
    </source>
</evidence>
<evidence type="ECO:0000313" key="3">
    <source>
        <dbReference type="EMBL" id="ABG50056.1"/>
    </source>
</evidence>
<reference evidence="3" key="1">
    <citation type="submission" date="2006-06" db="EMBL/GenBank/DDBJ databases">
        <title>Complete sequence of Trichodesmium erythraeum IMS101.</title>
        <authorList>
            <consortium name="US DOE Joint Genome Institute"/>
            <person name="Copeland A."/>
            <person name="Lucas S."/>
            <person name="Lapidus A."/>
            <person name="Barry K."/>
            <person name="Detter J.C."/>
            <person name="Glavina del Rio T."/>
            <person name="Hammon N."/>
            <person name="Israni S."/>
            <person name="Dalin E."/>
            <person name="Tice H."/>
            <person name="Pitluck S."/>
            <person name="Kiss H."/>
            <person name="Munk A.C."/>
            <person name="Brettin T."/>
            <person name="Bruce D."/>
            <person name="Han C."/>
            <person name="Tapia R."/>
            <person name="Gilna P."/>
            <person name="Schmutz J."/>
            <person name="Larimer F."/>
            <person name="Land M."/>
            <person name="Hauser L."/>
            <person name="Kyrpides N."/>
            <person name="Kim E."/>
            <person name="Richardson P."/>
        </authorList>
    </citation>
    <scope>NUCLEOTIDE SEQUENCE [LARGE SCALE GENOMIC DNA]</scope>
    <source>
        <strain evidence="3">IMS101</strain>
    </source>
</reference>
<feature type="region of interest" description="Disordered" evidence="1">
    <location>
        <begin position="1"/>
        <end position="59"/>
    </location>
</feature>
<dbReference type="eggNOG" id="COG0457">
    <property type="taxonomic scope" value="Bacteria"/>
</dbReference>
<dbReference type="OrthoDB" id="503367at2"/>
<evidence type="ECO:0000256" key="1">
    <source>
        <dbReference type="SAM" id="MobiDB-lite"/>
    </source>
</evidence>
<dbReference type="HOGENOM" id="CLU_019646_1_0_3"/>
<dbReference type="STRING" id="203124.Tery_0612"/>
<dbReference type="EMBL" id="CP000393">
    <property type="protein sequence ID" value="ABG50056.1"/>
    <property type="molecule type" value="Genomic_DNA"/>
</dbReference>
<name>Q118L8_TRIEI</name>
<sequence>MSLENSQTKNLEASSDSSSENGVNSYNSNSLVETEAVNTTSKPLEEEQNDNLEVEPQKNSQKLIEFQGRKDKKKYWGWQLKWWSIAASFGITAGVALLWLLVIPAEPNCEKISPLSSDGKRLYCANKAAESRDLEELEKAFNLVESWPEEHPLYQMGQQMTGEWTKLIISIAYQKIRKGNLQGALNAVEKIPEDSPAYPRVEEAVTDWKKQWIEGQSFYDKATEAIKAMNWNKASDYSLTMSKLDNVYWQTNKYRELLERIVLEKKAWQILKDARYLIYRETVDEYGEAIALANKIDPSLYIRAEAEKNIQQWVRTLIEIATEYIEEKDIEGAITAIEYIPSGHKLKKEAKDLILLGHAQAATWNKSEGESQIANMVDLIEGKAVAAQITLDSPYYTQAQTQAKQLQQYLDNLTRIQLAKAIASIGQPPALQLAIDQAQMVGLKQPGRIQAQTLIAKWRKDILKIKDRPYVILAKQLAKQETIDSYTKAIKQASYVALDRPLRIEAQTLIAEWNKRVQIIEDSPLLAEARALAKEGNLGQAIDVAYQIEQGRALYREAQDEIYKWTTELQIAQDQPILDQAYSLAKQGSLTAAINTAYKIGYGRTLYYEAQDAISRWESELDAIRESQRAEQARREQQYQLRQEQQYYSPAPSTQYYSPAPQRSYSPASSPQYYSPAPSPQYYSPAPQRSYYSTPDPSPAPASNRSDAYLLQE</sequence>
<feature type="region of interest" description="Disordered" evidence="1">
    <location>
        <begin position="644"/>
        <end position="713"/>
    </location>
</feature>
<keyword evidence="2" id="KW-0472">Membrane</keyword>
<organism evidence="3">
    <name type="scientific">Trichodesmium erythraeum (strain IMS101)</name>
    <dbReference type="NCBI Taxonomy" id="203124"/>
    <lineage>
        <taxon>Bacteria</taxon>
        <taxon>Bacillati</taxon>
        <taxon>Cyanobacteriota</taxon>
        <taxon>Cyanophyceae</taxon>
        <taxon>Oscillatoriophycideae</taxon>
        <taxon>Oscillatoriales</taxon>
        <taxon>Microcoleaceae</taxon>
        <taxon>Trichodesmium</taxon>
    </lineage>
</organism>
<keyword evidence="2" id="KW-1133">Transmembrane helix</keyword>
<accession>Q118L8</accession>